<keyword evidence="11" id="KW-0902">Two-component regulatory system</keyword>
<keyword evidence="18" id="KW-1185">Reference proteome</keyword>
<comment type="catalytic activity">
    <reaction evidence="1">
        <text>ATP + protein L-histidine = ADP + protein N-phospho-L-histidine.</text>
        <dbReference type="EC" id="2.7.13.3"/>
    </reaction>
</comment>
<evidence type="ECO:0000256" key="7">
    <source>
        <dbReference type="ARBA" id="ARBA00022741"/>
    </source>
</evidence>
<reference evidence="17 18" key="1">
    <citation type="submission" date="2018-11" db="EMBL/GenBank/DDBJ databases">
        <title>Genomic Encyclopedia of Type Strains, Phase IV (KMG-IV): sequencing the most valuable type-strain genomes for metagenomic binning, comparative biology and taxonomic classification.</title>
        <authorList>
            <person name="Goeker M."/>
        </authorList>
    </citation>
    <scope>NUCLEOTIDE SEQUENCE [LARGE SCALE GENOMIC DNA]</scope>
    <source>
        <strain evidence="17 18">DSM 26537</strain>
    </source>
</reference>
<evidence type="ECO:0000259" key="14">
    <source>
        <dbReference type="PROSITE" id="PS50109"/>
    </source>
</evidence>
<dbReference type="NCBIfam" id="TIGR00229">
    <property type="entry name" value="sensory_box"/>
    <property type="match status" value="1"/>
</dbReference>
<sequence length="576" mass="64842">MQKKLFLSYLIIITLVLLISITSFWSRGYEFIDQQGQDYYIMQAQILADTFEKENFEGKAAYNDFIMEYSKKYDIRITLIDSLGNVVGDTTQESLENHATREEVAKALNGESVVVNRYSQTMGQDYSYSAVPVNTDEFKGVLRISVPLDEIATLDENLIKAIATTTFLSLVIVCIAAFFYSRILAKPINEITNAAEKISEGDYNIKIYTDETDQIGILAGAFNSMTKNLRTTISALTQRNTELEAMLSSMASGVVAIDDGSLILFHNRSFMDITEAKEEDLNGKSLYSIVRSSVIFDVLEGVKQSNETEVREGILNVSINKIIKVTATPISLSAGQSIGILLILDDITQIRKLENMRSDFVSNVTHELKTPLTSIRGFIDTLKNGAIEDKAVAHKFLDIIDVEAERLFSLIQDILLLSEIESKKDKELMTCRVDKTIGEVIELLRPKITENVELIYEQDSYVRPYSCNPDRMKQLMINLVDNAIKYTEQGTIKVECKEENNKLLLRVSDTGIGMAGEHLSRIFERFYRVDKGRARKQGGTGLGLSIVKHIVELYGGRIRVDSEENKGTTFEIRLPY</sequence>
<dbReference type="InterPro" id="IPR003661">
    <property type="entry name" value="HisK_dim/P_dom"/>
</dbReference>
<dbReference type="InterPro" id="IPR035965">
    <property type="entry name" value="PAS-like_dom_sf"/>
</dbReference>
<evidence type="ECO:0000256" key="5">
    <source>
        <dbReference type="ARBA" id="ARBA00022679"/>
    </source>
</evidence>
<dbReference type="CDD" id="cd06225">
    <property type="entry name" value="HAMP"/>
    <property type="match status" value="1"/>
</dbReference>
<dbReference type="EC" id="2.7.13.3" evidence="3"/>
<evidence type="ECO:0000256" key="6">
    <source>
        <dbReference type="ARBA" id="ARBA00022692"/>
    </source>
</evidence>
<keyword evidence="7" id="KW-0547">Nucleotide-binding</keyword>
<feature type="transmembrane region" description="Helical" evidence="13">
    <location>
        <begin position="6"/>
        <end position="25"/>
    </location>
</feature>
<dbReference type="InterPro" id="IPR003594">
    <property type="entry name" value="HATPase_dom"/>
</dbReference>
<feature type="domain" description="HAMP" evidence="16">
    <location>
        <begin position="182"/>
        <end position="234"/>
    </location>
</feature>
<dbReference type="CDD" id="cd16922">
    <property type="entry name" value="HATPase_EvgS-ArcB-TorS-like"/>
    <property type="match status" value="1"/>
</dbReference>
<protein>
    <recommendedName>
        <fullName evidence="3">histidine kinase</fullName>
        <ecNumber evidence="3">2.7.13.3</ecNumber>
    </recommendedName>
</protein>
<keyword evidence="12 13" id="KW-0472">Membrane</keyword>
<dbReference type="SUPFAM" id="SSF158472">
    <property type="entry name" value="HAMP domain-like"/>
    <property type="match status" value="1"/>
</dbReference>
<evidence type="ECO:0000259" key="15">
    <source>
        <dbReference type="PROSITE" id="PS50112"/>
    </source>
</evidence>
<dbReference type="EMBL" id="RJVG01000008">
    <property type="protein sequence ID" value="ROR26319.1"/>
    <property type="molecule type" value="Genomic_DNA"/>
</dbReference>
<dbReference type="RefSeq" id="WP_123610035.1">
    <property type="nucleotide sequence ID" value="NZ_RJVG01000008.1"/>
</dbReference>
<dbReference type="FunFam" id="1.10.287.130:FF:000001">
    <property type="entry name" value="Two-component sensor histidine kinase"/>
    <property type="match status" value="1"/>
</dbReference>
<dbReference type="GO" id="GO:0030295">
    <property type="term" value="F:protein kinase activator activity"/>
    <property type="evidence" value="ECO:0007669"/>
    <property type="project" value="TreeGrafter"/>
</dbReference>
<dbReference type="GO" id="GO:0000156">
    <property type="term" value="F:phosphorelay response regulator activity"/>
    <property type="evidence" value="ECO:0007669"/>
    <property type="project" value="TreeGrafter"/>
</dbReference>
<dbReference type="InterPro" id="IPR000014">
    <property type="entry name" value="PAS"/>
</dbReference>
<dbReference type="Proteomes" id="UP000273083">
    <property type="component" value="Unassembled WGS sequence"/>
</dbReference>
<evidence type="ECO:0000259" key="16">
    <source>
        <dbReference type="PROSITE" id="PS50885"/>
    </source>
</evidence>
<evidence type="ECO:0000256" key="12">
    <source>
        <dbReference type="ARBA" id="ARBA00023136"/>
    </source>
</evidence>
<dbReference type="SUPFAM" id="SSF55785">
    <property type="entry name" value="PYP-like sensor domain (PAS domain)"/>
    <property type="match status" value="1"/>
</dbReference>
<dbReference type="GO" id="GO:0005524">
    <property type="term" value="F:ATP binding"/>
    <property type="evidence" value="ECO:0007669"/>
    <property type="project" value="UniProtKB-KW"/>
</dbReference>
<keyword evidence="5" id="KW-0808">Transferase</keyword>
<name>A0A3N1XHY3_9FIRM</name>
<dbReference type="PROSITE" id="PS50112">
    <property type="entry name" value="PAS"/>
    <property type="match status" value="1"/>
</dbReference>
<accession>A0A3N1XHY3</accession>
<dbReference type="SMART" id="SM00091">
    <property type="entry name" value="PAS"/>
    <property type="match status" value="1"/>
</dbReference>
<dbReference type="SMART" id="SM00388">
    <property type="entry name" value="HisKA"/>
    <property type="match status" value="1"/>
</dbReference>
<dbReference type="InterPro" id="IPR036097">
    <property type="entry name" value="HisK_dim/P_sf"/>
</dbReference>
<dbReference type="PANTHER" id="PTHR42878:SF7">
    <property type="entry name" value="SENSOR HISTIDINE KINASE GLRK"/>
    <property type="match status" value="1"/>
</dbReference>
<evidence type="ECO:0000256" key="8">
    <source>
        <dbReference type="ARBA" id="ARBA00022777"/>
    </source>
</evidence>
<evidence type="ECO:0000256" key="1">
    <source>
        <dbReference type="ARBA" id="ARBA00000085"/>
    </source>
</evidence>
<dbReference type="Gene3D" id="1.10.287.130">
    <property type="match status" value="1"/>
</dbReference>
<keyword evidence="6 13" id="KW-0812">Transmembrane</keyword>
<dbReference type="Pfam" id="PF00512">
    <property type="entry name" value="HisKA"/>
    <property type="match status" value="1"/>
</dbReference>
<dbReference type="GO" id="GO:0000155">
    <property type="term" value="F:phosphorelay sensor kinase activity"/>
    <property type="evidence" value="ECO:0007669"/>
    <property type="project" value="InterPro"/>
</dbReference>
<dbReference type="InterPro" id="IPR036890">
    <property type="entry name" value="HATPase_C_sf"/>
</dbReference>
<dbReference type="InterPro" id="IPR005467">
    <property type="entry name" value="His_kinase_dom"/>
</dbReference>
<dbReference type="InterPro" id="IPR031967">
    <property type="entry name" value="PhoR_single_Cache-like_dom"/>
</dbReference>
<dbReference type="GO" id="GO:0007234">
    <property type="term" value="P:osmosensory signaling via phosphorelay pathway"/>
    <property type="evidence" value="ECO:0007669"/>
    <property type="project" value="TreeGrafter"/>
</dbReference>
<dbReference type="InterPro" id="IPR003660">
    <property type="entry name" value="HAMP_dom"/>
</dbReference>
<dbReference type="Pfam" id="PF00672">
    <property type="entry name" value="HAMP"/>
    <property type="match status" value="1"/>
</dbReference>
<dbReference type="GO" id="GO:0016020">
    <property type="term" value="C:membrane"/>
    <property type="evidence" value="ECO:0007669"/>
    <property type="project" value="UniProtKB-SubCell"/>
</dbReference>
<dbReference type="Gene3D" id="6.10.340.10">
    <property type="match status" value="1"/>
</dbReference>
<evidence type="ECO:0000256" key="2">
    <source>
        <dbReference type="ARBA" id="ARBA00004141"/>
    </source>
</evidence>
<feature type="transmembrane region" description="Helical" evidence="13">
    <location>
        <begin position="158"/>
        <end position="180"/>
    </location>
</feature>
<dbReference type="SUPFAM" id="SSF47384">
    <property type="entry name" value="Homodimeric domain of signal transducing histidine kinase"/>
    <property type="match status" value="1"/>
</dbReference>
<evidence type="ECO:0000313" key="18">
    <source>
        <dbReference type="Proteomes" id="UP000273083"/>
    </source>
</evidence>
<feature type="domain" description="Histidine kinase" evidence="14">
    <location>
        <begin position="363"/>
        <end position="576"/>
    </location>
</feature>
<dbReference type="PROSITE" id="PS50109">
    <property type="entry name" value="HIS_KIN"/>
    <property type="match status" value="1"/>
</dbReference>
<evidence type="ECO:0000256" key="13">
    <source>
        <dbReference type="SAM" id="Phobius"/>
    </source>
</evidence>
<organism evidence="17 18">
    <name type="scientific">Mobilisporobacter senegalensis</name>
    <dbReference type="NCBI Taxonomy" id="1329262"/>
    <lineage>
        <taxon>Bacteria</taxon>
        <taxon>Bacillati</taxon>
        <taxon>Bacillota</taxon>
        <taxon>Clostridia</taxon>
        <taxon>Lachnospirales</taxon>
        <taxon>Lachnospiraceae</taxon>
        <taxon>Mobilisporobacter</taxon>
    </lineage>
</organism>
<dbReference type="InterPro" id="IPR013767">
    <property type="entry name" value="PAS_fold"/>
</dbReference>
<dbReference type="InterPro" id="IPR050351">
    <property type="entry name" value="BphY/WalK/GraS-like"/>
</dbReference>
<dbReference type="Gene3D" id="3.30.565.10">
    <property type="entry name" value="Histidine kinase-like ATPase, C-terminal domain"/>
    <property type="match status" value="1"/>
</dbReference>
<comment type="subcellular location">
    <subcellularLocation>
        <location evidence="2">Membrane</location>
        <topology evidence="2">Multi-pass membrane protein</topology>
    </subcellularLocation>
</comment>
<proteinExistence type="predicted"/>
<dbReference type="Pfam" id="PF00989">
    <property type="entry name" value="PAS"/>
    <property type="match status" value="1"/>
</dbReference>
<dbReference type="AlphaFoldDB" id="A0A3N1XHY3"/>
<dbReference type="GO" id="GO:0006355">
    <property type="term" value="P:regulation of DNA-templated transcription"/>
    <property type="evidence" value="ECO:0007669"/>
    <property type="project" value="InterPro"/>
</dbReference>
<evidence type="ECO:0000256" key="4">
    <source>
        <dbReference type="ARBA" id="ARBA00022553"/>
    </source>
</evidence>
<dbReference type="PRINTS" id="PR00344">
    <property type="entry name" value="BCTRLSENSOR"/>
</dbReference>
<keyword evidence="9" id="KW-0067">ATP-binding</keyword>
<dbReference type="Gene3D" id="3.30.450.20">
    <property type="entry name" value="PAS domain"/>
    <property type="match status" value="1"/>
</dbReference>
<comment type="caution">
    <text evidence="17">The sequence shown here is derived from an EMBL/GenBank/DDBJ whole genome shotgun (WGS) entry which is preliminary data.</text>
</comment>
<dbReference type="SMART" id="SM00387">
    <property type="entry name" value="HATPase_c"/>
    <property type="match status" value="1"/>
</dbReference>
<evidence type="ECO:0000313" key="17">
    <source>
        <dbReference type="EMBL" id="ROR26319.1"/>
    </source>
</evidence>
<evidence type="ECO:0000256" key="11">
    <source>
        <dbReference type="ARBA" id="ARBA00023012"/>
    </source>
</evidence>
<evidence type="ECO:0000256" key="3">
    <source>
        <dbReference type="ARBA" id="ARBA00012438"/>
    </source>
</evidence>
<dbReference type="InterPro" id="IPR004358">
    <property type="entry name" value="Sig_transdc_His_kin-like_C"/>
</dbReference>
<evidence type="ECO:0000256" key="9">
    <source>
        <dbReference type="ARBA" id="ARBA00022840"/>
    </source>
</evidence>
<dbReference type="CDD" id="cd00130">
    <property type="entry name" value="PAS"/>
    <property type="match status" value="1"/>
</dbReference>
<dbReference type="SMART" id="SM00304">
    <property type="entry name" value="HAMP"/>
    <property type="match status" value="1"/>
</dbReference>
<dbReference type="SUPFAM" id="SSF55874">
    <property type="entry name" value="ATPase domain of HSP90 chaperone/DNA topoisomerase II/histidine kinase"/>
    <property type="match status" value="1"/>
</dbReference>
<dbReference type="Pfam" id="PF02518">
    <property type="entry name" value="HATPase_c"/>
    <property type="match status" value="1"/>
</dbReference>
<evidence type="ECO:0000256" key="10">
    <source>
        <dbReference type="ARBA" id="ARBA00022989"/>
    </source>
</evidence>
<dbReference type="Pfam" id="PF16736">
    <property type="entry name" value="sCache_like"/>
    <property type="match status" value="1"/>
</dbReference>
<keyword evidence="4" id="KW-0597">Phosphoprotein</keyword>
<feature type="domain" description="PAS" evidence="15">
    <location>
        <begin position="239"/>
        <end position="309"/>
    </location>
</feature>
<gene>
    <name evidence="17" type="ORF">EDD66_10841</name>
</gene>
<dbReference type="PANTHER" id="PTHR42878">
    <property type="entry name" value="TWO-COMPONENT HISTIDINE KINASE"/>
    <property type="match status" value="1"/>
</dbReference>
<dbReference type="FunFam" id="3.30.565.10:FF:000006">
    <property type="entry name" value="Sensor histidine kinase WalK"/>
    <property type="match status" value="1"/>
</dbReference>
<keyword evidence="8 17" id="KW-0418">Kinase</keyword>
<dbReference type="CDD" id="cd00082">
    <property type="entry name" value="HisKA"/>
    <property type="match status" value="1"/>
</dbReference>
<keyword evidence="10 13" id="KW-1133">Transmembrane helix</keyword>
<dbReference type="OrthoDB" id="9813151at2"/>
<dbReference type="PROSITE" id="PS50885">
    <property type="entry name" value="HAMP"/>
    <property type="match status" value="1"/>
</dbReference>